<evidence type="ECO:0000259" key="4">
    <source>
        <dbReference type="PROSITE" id="PS51071"/>
    </source>
</evidence>
<evidence type="ECO:0000259" key="5">
    <source>
        <dbReference type="PROSITE" id="PS51464"/>
    </source>
</evidence>
<dbReference type="Proteomes" id="UP001597458">
    <property type="component" value="Unassembled WGS sequence"/>
</dbReference>
<evidence type="ECO:0000256" key="3">
    <source>
        <dbReference type="ARBA" id="ARBA00023163"/>
    </source>
</evidence>
<proteinExistence type="predicted"/>
<dbReference type="EMBL" id="JBHUMR010000007">
    <property type="protein sequence ID" value="MFD2616143.1"/>
    <property type="molecule type" value="Genomic_DNA"/>
</dbReference>
<dbReference type="InterPro" id="IPR001347">
    <property type="entry name" value="SIS_dom"/>
</dbReference>
<evidence type="ECO:0000313" key="6">
    <source>
        <dbReference type="EMBL" id="MFD2616143.1"/>
    </source>
</evidence>
<dbReference type="Pfam" id="PF01418">
    <property type="entry name" value="HTH_6"/>
    <property type="match status" value="1"/>
</dbReference>
<evidence type="ECO:0000256" key="1">
    <source>
        <dbReference type="ARBA" id="ARBA00023015"/>
    </source>
</evidence>
<evidence type="ECO:0000256" key="2">
    <source>
        <dbReference type="ARBA" id="ARBA00023125"/>
    </source>
</evidence>
<dbReference type="CDD" id="cd05013">
    <property type="entry name" value="SIS_RpiR"/>
    <property type="match status" value="1"/>
</dbReference>
<dbReference type="RefSeq" id="WP_386080928.1">
    <property type="nucleotide sequence ID" value="NZ_JBHUMR010000007.1"/>
</dbReference>
<dbReference type="Gene3D" id="1.10.10.10">
    <property type="entry name" value="Winged helix-like DNA-binding domain superfamily/Winged helix DNA-binding domain"/>
    <property type="match status" value="1"/>
</dbReference>
<keyword evidence="7" id="KW-1185">Reference proteome</keyword>
<dbReference type="InterPro" id="IPR046348">
    <property type="entry name" value="SIS_dom_sf"/>
</dbReference>
<dbReference type="InterPro" id="IPR009057">
    <property type="entry name" value="Homeodomain-like_sf"/>
</dbReference>
<dbReference type="SUPFAM" id="SSF53697">
    <property type="entry name" value="SIS domain"/>
    <property type="match status" value="1"/>
</dbReference>
<dbReference type="Gene3D" id="3.40.50.10490">
    <property type="entry name" value="Glucose-6-phosphate isomerase like protein, domain 1"/>
    <property type="match status" value="1"/>
</dbReference>
<dbReference type="Pfam" id="PF01380">
    <property type="entry name" value="SIS"/>
    <property type="match status" value="1"/>
</dbReference>
<organism evidence="6 7">
    <name type="scientific">Terrilactibacillus laevilacticus</name>
    <dbReference type="NCBI Taxonomy" id="1380157"/>
    <lineage>
        <taxon>Bacteria</taxon>
        <taxon>Bacillati</taxon>
        <taxon>Bacillota</taxon>
        <taxon>Bacilli</taxon>
        <taxon>Bacillales</taxon>
        <taxon>Bacillaceae</taxon>
        <taxon>Terrilactibacillus</taxon>
    </lineage>
</organism>
<protein>
    <submittedName>
        <fullName evidence="6">MurR/RpiR family transcriptional regulator</fullName>
    </submittedName>
</protein>
<evidence type="ECO:0000313" key="7">
    <source>
        <dbReference type="Proteomes" id="UP001597458"/>
    </source>
</evidence>
<dbReference type="PROSITE" id="PS51071">
    <property type="entry name" value="HTH_RPIR"/>
    <property type="match status" value="1"/>
</dbReference>
<keyword evidence="2" id="KW-0238">DNA-binding</keyword>
<keyword evidence="3" id="KW-0804">Transcription</keyword>
<dbReference type="PROSITE" id="PS51464">
    <property type="entry name" value="SIS"/>
    <property type="match status" value="1"/>
</dbReference>
<dbReference type="InterPro" id="IPR036388">
    <property type="entry name" value="WH-like_DNA-bd_sf"/>
</dbReference>
<dbReference type="InterPro" id="IPR047640">
    <property type="entry name" value="RpiR-like"/>
</dbReference>
<sequence length="289" mass="31992">MVIYMLNGGLSRLKLGLGKIKNSEQNAANYILENADKVIRMTVHELSKESHSSPSAIIRLCKSLGFEGFQDLKIRIAGDLQAQQINEEEYKEIHPNSDLTTIISSVSNNNALSINETSKVLDQSKIEQAIRWIENAERIDFYGSGASQLVAQDAQHKFMRINKHCTAFSDSHLQMTSAATLSSKDVAVAFSYSGETIQTIECIKKAKSRGAKTIGFTHIGNHTLGKYLDLNIGLISVEGGIRSAATSSRIVQLNVLDIIYIAIVSRNYEQSIQYLNESGQTINKKLRLK</sequence>
<feature type="domain" description="HTH rpiR-type" evidence="4">
    <location>
        <begin position="7"/>
        <end position="83"/>
    </location>
</feature>
<gene>
    <name evidence="6" type="ORF">ACFSTF_02300</name>
</gene>
<accession>A0ABW5PMU3</accession>
<keyword evidence="1" id="KW-0805">Transcription regulation</keyword>
<dbReference type="SUPFAM" id="SSF46689">
    <property type="entry name" value="Homeodomain-like"/>
    <property type="match status" value="1"/>
</dbReference>
<feature type="domain" description="SIS" evidence="5">
    <location>
        <begin position="129"/>
        <end position="269"/>
    </location>
</feature>
<dbReference type="InterPro" id="IPR035472">
    <property type="entry name" value="RpiR-like_SIS"/>
</dbReference>
<name>A0ABW5PMU3_9BACI</name>
<dbReference type="PANTHER" id="PTHR30514">
    <property type="entry name" value="GLUCOKINASE"/>
    <property type="match status" value="1"/>
</dbReference>
<reference evidence="7" key="1">
    <citation type="journal article" date="2019" name="Int. J. Syst. Evol. Microbiol.">
        <title>The Global Catalogue of Microorganisms (GCM) 10K type strain sequencing project: providing services to taxonomists for standard genome sequencing and annotation.</title>
        <authorList>
            <consortium name="The Broad Institute Genomics Platform"/>
            <consortium name="The Broad Institute Genome Sequencing Center for Infectious Disease"/>
            <person name="Wu L."/>
            <person name="Ma J."/>
        </authorList>
    </citation>
    <scope>NUCLEOTIDE SEQUENCE [LARGE SCALE GENOMIC DNA]</scope>
    <source>
        <strain evidence="7">TISTR 2241</strain>
    </source>
</reference>
<dbReference type="PANTHER" id="PTHR30514:SF10">
    <property type="entry name" value="MURR_RPIR FAMILY TRANSCRIPTIONAL REGULATOR"/>
    <property type="match status" value="1"/>
</dbReference>
<dbReference type="InterPro" id="IPR000281">
    <property type="entry name" value="HTH_RpiR"/>
</dbReference>
<comment type="caution">
    <text evidence="6">The sequence shown here is derived from an EMBL/GenBank/DDBJ whole genome shotgun (WGS) entry which is preliminary data.</text>
</comment>